<comment type="similarity">
    <text evidence="1">Belongs to the peptidase S10 family.</text>
</comment>
<dbReference type="SUPFAM" id="SSF53474">
    <property type="entry name" value="alpha/beta-Hydrolases"/>
    <property type="match status" value="1"/>
</dbReference>
<dbReference type="InterPro" id="IPR029058">
    <property type="entry name" value="AB_hydrolase_fold"/>
</dbReference>
<proteinExistence type="inferred from homology"/>
<dbReference type="Pfam" id="PF00450">
    <property type="entry name" value="Peptidase_S10"/>
    <property type="match status" value="1"/>
</dbReference>
<organism evidence="8 9">
    <name type="scientific">Biomphalaria glabrata</name>
    <name type="common">Bloodfluke planorb</name>
    <name type="synonym">Freshwater snail</name>
    <dbReference type="NCBI Taxonomy" id="6526"/>
    <lineage>
        <taxon>Eukaryota</taxon>
        <taxon>Metazoa</taxon>
        <taxon>Spiralia</taxon>
        <taxon>Lophotrochozoa</taxon>
        <taxon>Mollusca</taxon>
        <taxon>Gastropoda</taxon>
        <taxon>Heterobranchia</taxon>
        <taxon>Euthyneura</taxon>
        <taxon>Panpulmonata</taxon>
        <taxon>Hygrophila</taxon>
        <taxon>Lymnaeoidea</taxon>
        <taxon>Planorbidae</taxon>
        <taxon>Biomphalaria</taxon>
    </lineage>
</organism>
<keyword evidence="5" id="KW-0378">Hydrolase</keyword>
<evidence type="ECO:0000256" key="2">
    <source>
        <dbReference type="ARBA" id="ARBA00022645"/>
    </source>
</evidence>
<evidence type="ECO:0000256" key="7">
    <source>
        <dbReference type="SAM" id="SignalP"/>
    </source>
</evidence>
<dbReference type="PANTHER" id="PTHR11802:SF472">
    <property type="entry name" value="SERINE CARBOXYPEPTIDASE CPVL-RELATED"/>
    <property type="match status" value="1"/>
</dbReference>
<dbReference type="VEuPathDB" id="VectorBase:BGLB005496"/>
<dbReference type="RefSeq" id="XP_013075274.2">
    <property type="nucleotide sequence ID" value="XM_013219820.2"/>
</dbReference>
<evidence type="ECO:0000256" key="4">
    <source>
        <dbReference type="ARBA" id="ARBA00022729"/>
    </source>
</evidence>
<dbReference type="GO" id="GO:0004185">
    <property type="term" value="F:serine-type carboxypeptidase activity"/>
    <property type="evidence" value="ECO:0007669"/>
    <property type="project" value="InterPro"/>
</dbReference>
<evidence type="ECO:0000256" key="6">
    <source>
        <dbReference type="ARBA" id="ARBA00023180"/>
    </source>
</evidence>
<reference evidence="8" key="1">
    <citation type="submission" date="2020-05" db="UniProtKB">
        <authorList>
            <consortium name="EnsemblMetazoa"/>
        </authorList>
    </citation>
    <scope>IDENTIFICATION</scope>
    <source>
        <strain evidence="8">BB02</strain>
    </source>
</reference>
<dbReference type="Gene3D" id="3.40.50.1820">
    <property type="entry name" value="alpha/beta hydrolase"/>
    <property type="match status" value="1"/>
</dbReference>
<dbReference type="KEGG" id="bgt:106061638"/>
<sequence length="456" mass="51918">MLGSLSIFFILCCLLTAIGGFGQEALDLTPYIATNAKLARELSQVRDPRGIIPSSYSGFVNVDRRFGNHLFFWFFPALNSSLTAPLLVWLNGGPTYSSMIGLFQENGPIKVVIKNGTVGYARKERSWAETFSMLYIDNPVGTGFSYTEDERGYKVDQDGYGQDLYSFITNFYKMFPEYLKRPLYIGGTSYAGKYVSAFAYLLDQKIQKRETCIPFAGIHLGAPFYEPFPQVKSSPDLLYNLGVVSRRQRQVYLENITALENKLQDPTNNVSSLEIIGTLNPPLGLTDLNNYHTQQGIQLEIEALMNSEEMKRIVHAGNRTFRLFNADLFLKFNKDFMISATSKMASLMNRYKVLIYNGDYDLTVSTSSVETALALTPWEGRQDYLSSSRSVWRVNSNLAGYFSRVDKFCRVIVRKSGHLASFDQLEITALMMRQFVETIMYYFSIPNYECDFRRSE</sequence>
<dbReference type="OrthoDB" id="443318at2759"/>
<evidence type="ECO:0000313" key="9">
    <source>
        <dbReference type="Proteomes" id="UP000076420"/>
    </source>
</evidence>
<feature type="chain" id="PRO_5013130024" description="Carboxypeptidase" evidence="7">
    <location>
        <begin position="23"/>
        <end position="456"/>
    </location>
</feature>
<keyword evidence="6" id="KW-0325">Glycoprotein</keyword>
<evidence type="ECO:0000256" key="3">
    <source>
        <dbReference type="ARBA" id="ARBA00022670"/>
    </source>
</evidence>
<evidence type="ECO:0000313" key="8">
    <source>
        <dbReference type="EnsemblMetazoa" id="BGLB005496-PB"/>
    </source>
</evidence>
<keyword evidence="4 7" id="KW-0732">Signal</keyword>
<accession>A0A2C9JNW4</accession>
<keyword evidence="2" id="KW-0121">Carboxypeptidase</keyword>
<dbReference type="EnsemblMetazoa" id="BGLB005496-RB">
    <property type="protein sequence ID" value="BGLB005496-PB"/>
    <property type="gene ID" value="BGLB005496"/>
</dbReference>
<dbReference type="InterPro" id="IPR001563">
    <property type="entry name" value="Peptidase_S10"/>
</dbReference>
<dbReference type="GO" id="GO:0006508">
    <property type="term" value="P:proteolysis"/>
    <property type="evidence" value="ECO:0007669"/>
    <property type="project" value="UniProtKB-KW"/>
</dbReference>
<keyword evidence="3" id="KW-0645">Protease</keyword>
<evidence type="ECO:0000256" key="5">
    <source>
        <dbReference type="ARBA" id="ARBA00022801"/>
    </source>
</evidence>
<gene>
    <name evidence="8" type="primary">106061638</name>
</gene>
<dbReference type="VEuPathDB" id="VectorBase:BGLAX_040434"/>
<evidence type="ECO:0000256" key="1">
    <source>
        <dbReference type="ARBA" id="ARBA00009431"/>
    </source>
</evidence>
<evidence type="ECO:0008006" key="10">
    <source>
        <dbReference type="Google" id="ProtNLM"/>
    </source>
</evidence>
<protein>
    <recommendedName>
        <fullName evidence="10">Carboxypeptidase</fullName>
    </recommendedName>
</protein>
<dbReference type="PANTHER" id="PTHR11802">
    <property type="entry name" value="SERINE PROTEASE FAMILY S10 SERINE CARBOXYPEPTIDASE"/>
    <property type="match status" value="1"/>
</dbReference>
<feature type="signal peptide" evidence="7">
    <location>
        <begin position="1"/>
        <end position="22"/>
    </location>
</feature>
<dbReference type="PRINTS" id="PR00724">
    <property type="entry name" value="CRBOXYPTASEC"/>
</dbReference>
<dbReference type="AlphaFoldDB" id="A0A2C9JNW4"/>
<dbReference type="STRING" id="6526.A0A2C9JNW4"/>
<dbReference type="Proteomes" id="UP000076420">
    <property type="component" value="Unassembled WGS sequence"/>
</dbReference>
<name>A0A2C9JNW4_BIOGL</name>